<dbReference type="CDD" id="cd05014">
    <property type="entry name" value="SIS_Kpsf"/>
    <property type="match status" value="1"/>
</dbReference>
<dbReference type="Pfam" id="PF01380">
    <property type="entry name" value="SIS"/>
    <property type="match status" value="1"/>
</dbReference>
<keyword evidence="3" id="KW-1185">Reference proteome</keyword>
<dbReference type="InterPro" id="IPR035474">
    <property type="entry name" value="SIS_Kpsf"/>
</dbReference>
<dbReference type="PROSITE" id="PS51464">
    <property type="entry name" value="SIS"/>
    <property type="match status" value="1"/>
</dbReference>
<protein>
    <submittedName>
        <fullName evidence="2">SIS domain-containing protein</fullName>
    </submittedName>
</protein>
<feature type="domain" description="SIS" evidence="1">
    <location>
        <begin position="33"/>
        <end position="179"/>
    </location>
</feature>
<dbReference type="Proteomes" id="UP001059480">
    <property type="component" value="Unassembled WGS sequence"/>
</dbReference>
<dbReference type="SUPFAM" id="SSF53697">
    <property type="entry name" value="SIS domain"/>
    <property type="match status" value="1"/>
</dbReference>
<organism evidence="2 3">
    <name type="scientific">Granulicatella seriolae</name>
    <dbReference type="NCBI Taxonomy" id="2967226"/>
    <lineage>
        <taxon>Bacteria</taxon>
        <taxon>Bacillati</taxon>
        <taxon>Bacillota</taxon>
        <taxon>Bacilli</taxon>
        <taxon>Lactobacillales</taxon>
        <taxon>Carnobacteriaceae</taxon>
        <taxon>Granulicatella</taxon>
    </lineage>
</organism>
<evidence type="ECO:0000313" key="2">
    <source>
        <dbReference type="EMBL" id="MCQ9209283.1"/>
    </source>
</evidence>
<evidence type="ECO:0000259" key="1">
    <source>
        <dbReference type="PROSITE" id="PS51464"/>
    </source>
</evidence>
<evidence type="ECO:0000313" key="3">
    <source>
        <dbReference type="Proteomes" id="UP001059480"/>
    </source>
</evidence>
<dbReference type="EMBL" id="JANHNZ010000001">
    <property type="protein sequence ID" value="MCQ9209283.1"/>
    <property type="molecule type" value="Genomic_DNA"/>
</dbReference>
<gene>
    <name evidence="2" type="ORF">NPA36_01710</name>
</gene>
<dbReference type="RefSeq" id="WP_256944388.1">
    <property type="nucleotide sequence ID" value="NZ_JANHNZ010000001.1"/>
</dbReference>
<reference evidence="2" key="1">
    <citation type="submission" date="2022-07" db="EMBL/GenBank/DDBJ databases">
        <authorList>
            <person name="Jung M.-Y."/>
            <person name="Lee M."/>
        </authorList>
    </citation>
    <scope>NUCLEOTIDE SEQUENCE</scope>
    <source>
        <strain evidence="2">S8</strain>
    </source>
</reference>
<reference evidence="2" key="3">
    <citation type="journal article" date="2023" name="Microbiol. Resour. Announc.">
        <title>Draft Genome Sequence of Granulicatella sp. Strain S8, Isolated from a Marine Fish, Seriola quinqueradiata.</title>
        <authorList>
            <person name="Lee M."/>
            <person name="Farooq A."/>
            <person name="Jeong J.B."/>
            <person name="Jung M.Y."/>
        </authorList>
    </citation>
    <scope>NUCLEOTIDE SEQUENCE</scope>
    <source>
        <strain evidence="2">S8</strain>
    </source>
</reference>
<dbReference type="PANTHER" id="PTHR38418">
    <property type="entry name" value="SUGAR ISOMERASE, KPSF/GUTQ (AFU_ORTHOLOGUE AFUA_6G08860)"/>
    <property type="match status" value="1"/>
</dbReference>
<name>A0ABT1WM92_9LACT</name>
<dbReference type="PANTHER" id="PTHR38418:SF2">
    <property type="entry name" value="SUGAR ISOMERASE, KPSF_GUTQ (AFU_ORTHOLOGUE AFUA_6G08860)"/>
    <property type="match status" value="1"/>
</dbReference>
<dbReference type="Gene3D" id="3.40.50.10490">
    <property type="entry name" value="Glucose-6-phosphate isomerase like protein, domain 1"/>
    <property type="match status" value="1"/>
</dbReference>
<sequence length="198" mass="21307">MTDKNALKSFLNTTNQELEYILETIKEDNLESAAHLILECEKHNGRIHITGVGKPGHVAAYIASLFSSTGTPTYELHATEAIHGSSGQVKAGDVVIAISNSGTTKELLYTCKTLKTNGAKIIAVTGNDQSELAKLADVVLVASVTKEGDELNKPPRNSILAEVIVLQSLSIVLQDKKKLDMKTYIQWHPGGAIGETKL</sequence>
<dbReference type="InterPro" id="IPR046348">
    <property type="entry name" value="SIS_dom_sf"/>
</dbReference>
<accession>A0ABT1WM92</accession>
<reference evidence="2" key="2">
    <citation type="journal article" date="2023" name="Curr. Microbiol.">
        <title>Granulicatella seriolae sp. nov., a Novel Facultative Anaerobe Isolated from Yellowtail Marine Fish.</title>
        <authorList>
            <person name="Lee M."/>
            <person name="Choi Y.J."/>
            <person name="Farooq A."/>
            <person name="Jeong J.B."/>
            <person name="Jung M.Y."/>
        </authorList>
    </citation>
    <scope>NUCLEOTIDE SEQUENCE</scope>
    <source>
        <strain evidence="2">S8</strain>
    </source>
</reference>
<comment type="caution">
    <text evidence="2">The sequence shown here is derived from an EMBL/GenBank/DDBJ whole genome shotgun (WGS) entry which is preliminary data.</text>
</comment>
<proteinExistence type="predicted"/>
<dbReference type="InterPro" id="IPR001347">
    <property type="entry name" value="SIS_dom"/>
</dbReference>